<dbReference type="Pfam" id="PF00373">
    <property type="entry name" value="FERM_M"/>
    <property type="match status" value="1"/>
</dbReference>
<keyword evidence="2" id="KW-0963">Cytoplasm</keyword>
<keyword evidence="3 6" id="KW-0547">Nucleotide-binding</keyword>
<dbReference type="InterPro" id="IPR027640">
    <property type="entry name" value="Kinesin-like_fam"/>
</dbReference>
<dbReference type="InterPro" id="IPR035963">
    <property type="entry name" value="FERM_2"/>
</dbReference>
<evidence type="ECO:0000259" key="10">
    <source>
        <dbReference type="PROSITE" id="PS50067"/>
    </source>
</evidence>
<feature type="region of interest" description="Disordered" evidence="8">
    <location>
        <begin position="61"/>
        <end position="82"/>
    </location>
</feature>
<dbReference type="SUPFAM" id="SSF50729">
    <property type="entry name" value="PH domain-like"/>
    <property type="match status" value="1"/>
</dbReference>
<evidence type="ECO:0000256" key="4">
    <source>
        <dbReference type="ARBA" id="ARBA00022840"/>
    </source>
</evidence>
<accession>A0A7S0WQ45</accession>
<name>A0A7S0WQ45_9CHLO</name>
<feature type="domain" description="FERM" evidence="9">
    <location>
        <begin position="252"/>
        <end position="572"/>
    </location>
</feature>
<evidence type="ECO:0000256" key="7">
    <source>
        <dbReference type="SAM" id="Coils"/>
    </source>
</evidence>
<dbReference type="InterPro" id="IPR019748">
    <property type="entry name" value="FERM_central"/>
</dbReference>
<dbReference type="InterPro" id="IPR019821">
    <property type="entry name" value="Kinesin_motor_CS"/>
</dbReference>
<dbReference type="Gene3D" id="3.40.850.10">
    <property type="entry name" value="Kinesin motor domain"/>
    <property type="match status" value="1"/>
</dbReference>
<evidence type="ECO:0000259" key="9">
    <source>
        <dbReference type="PROSITE" id="PS50057"/>
    </source>
</evidence>
<dbReference type="PANTHER" id="PTHR47972:SF16">
    <property type="entry name" value="KINESIN-LIKE PROTEIN"/>
    <property type="match status" value="1"/>
</dbReference>
<keyword evidence="5 6" id="KW-0505">Motor protein</keyword>
<comment type="similarity">
    <text evidence="6">Belongs to the TRAFAC class myosin-kinesin ATPase superfamily. Kinesin family.</text>
</comment>
<dbReference type="PROSITE" id="PS50067">
    <property type="entry name" value="KINESIN_MOTOR_2"/>
    <property type="match status" value="1"/>
</dbReference>
<dbReference type="PROSITE" id="PS51016">
    <property type="entry name" value="MYTH4"/>
    <property type="match status" value="1"/>
</dbReference>
<dbReference type="PROSITE" id="PS50057">
    <property type="entry name" value="FERM_3"/>
    <property type="match status" value="1"/>
</dbReference>
<feature type="compositionally biased region" description="Polar residues" evidence="8">
    <location>
        <begin position="65"/>
        <end position="75"/>
    </location>
</feature>
<evidence type="ECO:0000256" key="5">
    <source>
        <dbReference type="ARBA" id="ARBA00023175"/>
    </source>
</evidence>
<proteinExistence type="inferred from homology"/>
<evidence type="ECO:0000256" key="1">
    <source>
        <dbReference type="ARBA" id="ARBA00004496"/>
    </source>
</evidence>
<dbReference type="CDD" id="cd13200">
    <property type="entry name" value="FERM_C_KCBP"/>
    <property type="match status" value="1"/>
</dbReference>
<evidence type="ECO:0000313" key="12">
    <source>
        <dbReference type="EMBL" id="CAD8677482.1"/>
    </source>
</evidence>
<dbReference type="FunFam" id="2.30.29.30:FF:000131">
    <property type="entry name" value="Kinesin-like calmodulin-binding protein (ZWICHEL)"/>
    <property type="match status" value="1"/>
</dbReference>
<dbReference type="Pfam" id="PF00225">
    <property type="entry name" value="Kinesin"/>
    <property type="match status" value="1"/>
</dbReference>
<dbReference type="GO" id="GO:0005856">
    <property type="term" value="C:cytoskeleton"/>
    <property type="evidence" value="ECO:0007669"/>
    <property type="project" value="InterPro"/>
</dbReference>
<dbReference type="SMART" id="SM00295">
    <property type="entry name" value="B41"/>
    <property type="match status" value="1"/>
</dbReference>
<evidence type="ECO:0000256" key="3">
    <source>
        <dbReference type="ARBA" id="ARBA00022741"/>
    </source>
</evidence>
<keyword evidence="4 6" id="KW-0067">ATP-binding</keyword>
<feature type="region of interest" description="Disordered" evidence="8">
    <location>
        <begin position="1"/>
        <end position="24"/>
    </location>
</feature>
<dbReference type="InterPro" id="IPR011993">
    <property type="entry name" value="PH-like_dom_sf"/>
</dbReference>
<dbReference type="InterPro" id="IPR000299">
    <property type="entry name" value="FERM_domain"/>
</dbReference>
<gene>
    <name evidence="12" type="ORF">CLEI1391_LOCUS8005</name>
</gene>
<dbReference type="InterPro" id="IPR014352">
    <property type="entry name" value="FERM/acyl-CoA-bd_prot_sf"/>
</dbReference>
<dbReference type="InterPro" id="IPR027417">
    <property type="entry name" value="P-loop_NTPase"/>
</dbReference>
<feature type="coiled-coil region" evidence="7">
    <location>
        <begin position="615"/>
        <end position="766"/>
    </location>
</feature>
<protein>
    <recommendedName>
        <fullName evidence="13">Kinesin motor domain-containing protein</fullName>
    </recommendedName>
</protein>
<organism evidence="12">
    <name type="scientific">Chlamydomonas leiostraca</name>
    <dbReference type="NCBI Taxonomy" id="1034604"/>
    <lineage>
        <taxon>Eukaryota</taxon>
        <taxon>Viridiplantae</taxon>
        <taxon>Chlorophyta</taxon>
        <taxon>core chlorophytes</taxon>
        <taxon>Chlorophyceae</taxon>
        <taxon>CS clade</taxon>
        <taxon>Chlamydomonadales</taxon>
        <taxon>Chlamydomonadaceae</taxon>
        <taxon>Chlamydomonas</taxon>
    </lineage>
</organism>
<evidence type="ECO:0000259" key="11">
    <source>
        <dbReference type="PROSITE" id="PS51016"/>
    </source>
</evidence>
<dbReference type="Gene3D" id="6.10.250.760">
    <property type="match status" value="1"/>
</dbReference>
<feature type="binding site" evidence="6">
    <location>
        <begin position="957"/>
        <end position="964"/>
    </location>
    <ligand>
        <name>ATP</name>
        <dbReference type="ChEBI" id="CHEBI:30616"/>
    </ligand>
</feature>
<dbReference type="CDD" id="cd14473">
    <property type="entry name" value="FERM_B-lobe"/>
    <property type="match status" value="1"/>
</dbReference>
<dbReference type="EMBL" id="HBFB01014240">
    <property type="protein sequence ID" value="CAD8677482.1"/>
    <property type="molecule type" value="Transcribed_RNA"/>
</dbReference>
<dbReference type="GO" id="GO:0007018">
    <property type="term" value="P:microtubule-based movement"/>
    <property type="evidence" value="ECO:0007669"/>
    <property type="project" value="InterPro"/>
</dbReference>
<dbReference type="SMART" id="SM00139">
    <property type="entry name" value="MyTH4"/>
    <property type="match status" value="1"/>
</dbReference>
<dbReference type="Pfam" id="PF00784">
    <property type="entry name" value="MyTH4"/>
    <property type="match status" value="1"/>
</dbReference>
<dbReference type="Gene3D" id="3.10.20.90">
    <property type="entry name" value="Phosphatidylinositol 3-kinase Catalytic Subunit, Chain A, domain 1"/>
    <property type="match status" value="1"/>
</dbReference>
<dbReference type="AlphaFoldDB" id="A0A7S0WQ45"/>
<dbReference type="SMART" id="SM00129">
    <property type="entry name" value="KISc"/>
    <property type="match status" value="1"/>
</dbReference>
<evidence type="ECO:0008006" key="13">
    <source>
        <dbReference type="Google" id="ProtNLM"/>
    </source>
</evidence>
<dbReference type="GO" id="GO:0003777">
    <property type="term" value="F:microtubule motor activity"/>
    <property type="evidence" value="ECO:0007669"/>
    <property type="project" value="InterPro"/>
</dbReference>
<dbReference type="InterPro" id="IPR019749">
    <property type="entry name" value="Band_41_domain"/>
</dbReference>
<dbReference type="CDD" id="cd01366">
    <property type="entry name" value="KISc_C_terminal"/>
    <property type="match status" value="1"/>
</dbReference>
<evidence type="ECO:0000256" key="8">
    <source>
        <dbReference type="SAM" id="MobiDB-lite"/>
    </source>
</evidence>
<dbReference type="InterPro" id="IPR001752">
    <property type="entry name" value="Kinesin_motor_dom"/>
</dbReference>
<dbReference type="InterPro" id="IPR036961">
    <property type="entry name" value="Kinesin_motor_dom_sf"/>
</dbReference>
<dbReference type="Gene3D" id="1.20.80.10">
    <property type="match status" value="1"/>
</dbReference>
<dbReference type="GO" id="GO:0008017">
    <property type="term" value="F:microtubule binding"/>
    <property type="evidence" value="ECO:0007669"/>
    <property type="project" value="InterPro"/>
</dbReference>
<dbReference type="Pfam" id="PF02174">
    <property type="entry name" value="IRS"/>
    <property type="match status" value="1"/>
</dbReference>
<dbReference type="SUPFAM" id="SSF47031">
    <property type="entry name" value="Second domain of FERM"/>
    <property type="match status" value="1"/>
</dbReference>
<dbReference type="PANTHER" id="PTHR47972">
    <property type="entry name" value="KINESIN-LIKE PROTEIN KLP-3"/>
    <property type="match status" value="1"/>
</dbReference>
<keyword evidence="7" id="KW-0175">Coiled coil</keyword>
<dbReference type="Gene3D" id="1.25.40.530">
    <property type="entry name" value="MyTH4 domain"/>
    <property type="match status" value="1"/>
</dbReference>
<dbReference type="InterPro" id="IPR000857">
    <property type="entry name" value="MyTH4_dom"/>
</dbReference>
<dbReference type="GO" id="GO:0005737">
    <property type="term" value="C:cytoplasm"/>
    <property type="evidence" value="ECO:0007669"/>
    <property type="project" value="UniProtKB-SubCell"/>
</dbReference>
<dbReference type="FunFam" id="3.40.850.10:FF:000041">
    <property type="entry name" value="Kinesin-like calmodulin-binding protein"/>
    <property type="match status" value="1"/>
</dbReference>
<feature type="compositionally biased region" description="Acidic residues" evidence="8">
    <location>
        <begin position="1"/>
        <end position="10"/>
    </location>
</feature>
<feature type="domain" description="MyTH4" evidence="11">
    <location>
        <begin position="92"/>
        <end position="247"/>
    </location>
</feature>
<dbReference type="SUPFAM" id="SSF52540">
    <property type="entry name" value="P-loop containing nucleoside triphosphate hydrolases"/>
    <property type="match status" value="1"/>
</dbReference>
<evidence type="ECO:0000256" key="6">
    <source>
        <dbReference type="PROSITE-ProRule" id="PRU00283"/>
    </source>
</evidence>
<sequence>MAEDHIDEDGQYGAEGQGDYDEAATPRTRLDGLHALQDQFQLDAYVKAAAKVGKGLGSLLKRSMSRTPTKANASGTPGGPGNNFGLEDLLIFSNEPIPTSLLKMSGEHMSRAVKMFSGILKYMGETGERLDDAGRIEIAQKLLHQGLKRPELKDELFMQLLKQTRGNPNVNSRAKAWEVFHLVAATMPPSKDFVGLVSEYIHGVAHDDQEAQPVRALASKTWNCLKRSAKAGPRRTLPSTEEIEALLADRRLNTIVFFLDETFEELAYDVATTVLEAVEQLAAIIKLQNYSTFTLFECRRMLAKPGSSHLGSAGGAAEPSADEHLLLDDNKYIADVLCEFRNSKQAKEGFQSRLLFKKRMFRETDETVTEPQFINLSYVQAQHDYLLGNYPVVREDAAQMCALQIQAEHASTLTDDEEGLMGCIEKYITKQVLMTRPREEWFADVLSRYRALGQFSKEDARLQFLRILRSLPYGNSIFFQVKRIEDPIGLLPAKLILGINKRGVHFFRPVPKEYLHSAELRDIMQFGSSSTAVFFKMRVAGVLHIFQFETRQGEDICMALQTHINDIMMKRYSKAKAMATADGKPAPNSSGGAAGQPNALGLAGGNFGPRYEAHVAALQKALEETQKKLEDMTREVDELKYQKEQLAAELSDVVEAMTKEEDAKSMLQDQLAAMSREVEAARSELTLARSATATVAASSAAAVSVADGARLGELTAALDAKSRELAEATDRSAQLDKRVAQLTKEKELIEKKMQRIEKAKETETGELRSKLEAAQGDVRSQLKSKDDKIGEILEELAGVNALYAEAKEQVEQAKHDERELEELRELKSDIERKEKQQAAIIEHQAKRLEELEKLYRDEQVARKRAFNAMEDMKGKIRVYCRVRPILPFETDKGQAFGLNLPDELTVTHAWKDEKKPREYNFDQVFNPAVSQEAVFEDTRHLIQSAVDGYNVCIFAYGQTGSGKTFTIYGSGAEPGLTPRGVAELFKVINRDSGKYTFSVTCYMLELYQDSLMDLLLPPVPRGTKPGQAPEPPKLEIKKDPKGLVTVAGATVVEVTSAKELMATIENGQQRRHVASTQMNRESSRSHLIISIIIESTNLQTQTQTRGKLSFVDLAGSERVKKSGSTGENLKEAQAINKSLSALGDVISALATEQQHIPYRNHKLTMLMSDSLGGNAKTLMFVNVSPTDGNLDETQNSLQYATRVRTIKNEARKDESNKDMLKLKKQIDYWKDQAGVPADKRSWVDLMAVKDERQTGNEDM</sequence>
<comment type="subcellular location">
    <subcellularLocation>
        <location evidence="1">Cytoplasm</location>
    </subcellularLocation>
</comment>
<dbReference type="InterPro" id="IPR002404">
    <property type="entry name" value="IRS_PTB"/>
</dbReference>
<reference evidence="12" key="1">
    <citation type="submission" date="2021-01" db="EMBL/GenBank/DDBJ databases">
        <authorList>
            <person name="Corre E."/>
            <person name="Pelletier E."/>
            <person name="Niang G."/>
            <person name="Scheremetjew M."/>
            <person name="Finn R."/>
            <person name="Kale V."/>
            <person name="Holt S."/>
            <person name="Cochrane G."/>
            <person name="Meng A."/>
            <person name="Brown T."/>
            <person name="Cohen L."/>
        </authorList>
    </citation>
    <scope>NUCLEOTIDE SEQUENCE</scope>
    <source>
        <strain evidence="12">SAG 11-49</strain>
    </source>
</reference>
<feature type="coiled-coil region" evidence="7">
    <location>
        <begin position="796"/>
        <end position="861"/>
    </location>
</feature>
<dbReference type="PRINTS" id="PR00380">
    <property type="entry name" value="KINESINHEAVY"/>
</dbReference>
<dbReference type="GO" id="GO:0005524">
    <property type="term" value="F:ATP binding"/>
    <property type="evidence" value="ECO:0007669"/>
    <property type="project" value="UniProtKB-UniRule"/>
</dbReference>
<dbReference type="InterPro" id="IPR038185">
    <property type="entry name" value="MyTH4_dom_sf"/>
</dbReference>
<evidence type="ECO:0000256" key="2">
    <source>
        <dbReference type="ARBA" id="ARBA00022490"/>
    </source>
</evidence>
<dbReference type="Gene3D" id="2.30.29.30">
    <property type="entry name" value="Pleckstrin-homology domain (PH domain)/Phosphotyrosine-binding domain (PTB)"/>
    <property type="match status" value="1"/>
</dbReference>
<dbReference type="PROSITE" id="PS00411">
    <property type="entry name" value="KINESIN_MOTOR_1"/>
    <property type="match status" value="1"/>
</dbReference>
<feature type="domain" description="Kinesin motor" evidence="10">
    <location>
        <begin position="875"/>
        <end position="1206"/>
    </location>
</feature>